<feature type="region of interest" description="Disordered" evidence="1">
    <location>
        <begin position="1"/>
        <end position="48"/>
    </location>
</feature>
<evidence type="ECO:0000313" key="2">
    <source>
        <dbReference type="EMBL" id="KAJ3580787.1"/>
    </source>
</evidence>
<dbReference type="Proteomes" id="UP001148018">
    <property type="component" value="Unassembled WGS sequence"/>
</dbReference>
<dbReference type="EMBL" id="JANIIK010005899">
    <property type="protein sequence ID" value="KAJ3580787.1"/>
    <property type="molecule type" value="Genomic_DNA"/>
</dbReference>
<name>A0A9Q0D5W7_9TELE</name>
<organism evidence="2 3">
    <name type="scientific">Muraenolepis orangiensis</name>
    <name type="common">Patagonian moray cod</name>
    <dbReference type="NCBI Taxonomy" id="630683"/>
    <lineage>
        <taxon>Eukaryota</taxon>
        <taxon>Metazoa</taxon>
        <taxon>Chordata</taxon>
        <taxon>Craniata</taxon>
        <taxon>Vertebrata</taxon>
        <taxon>Euteleostomi</taxon>
        <taxon>Actinopterygii</taxon>
        <taxon>Neopterygii</taxon>
        <taxon>Teleostei</taxon>
        <taxon>Neoteleostei</taxon>
        <taxon>Acanthomorphata</taxon>
        <taxon>Zeiogadaria</taxon>
        <taxon>Gadariae</taxon>
        <taxon>Gadiformes</taxon>
        <taxon>Muraenolepidoidei</taxon>
        <taxon>Muraenolepididae</taxon>
        <taxon>Muraenolepis</taxon>
    </lineage>
</organism>
<reference evidence="2" key="1">
    <citation type="submission" date="2022-07" db="EMBL/GenBank/DDBJ databases">
        <title>Chromosome-level genome of Muraenolepis orangiensis.</title>
        <authorList>
            <person name="Kim J."/>
        </authorList>
    </citation>
    <scope>NUCLEOTIDE SEQUENCE</scope>
    <source>
        <strain evidence="2">KU_S4_2022</strain>
        <tissue evidence="2">Muscle</tissue>
    </source>
</reference>
<accession>A0A9Q0D5W7</accession>
<protein>
    <submittedName>
        <fullName evidence="2">Uncharacterized protein</fullName>
    </submittedName>
</protein>
<proteinExistence type="predicted"/>
<feature type="non-terminal residue" evidence="2">
    <location>
        <position position="1"/>
    </location>
</feature>
<evidence type="ECO:0000313" key="3">
    <source>
        <dbReference type="Proteomes" id="UP001148018"/>
    </source>
</evidence>
<sequence>IAEVGLQVAEVREDPSAEGGEAAALPRGGEPQVDDQSGRPPEALSCWPELPAMMSSSVLLSPGPL</sequence>
<keyword evidence="3" id="KW-1185">Reference proteome</keyword>
<dbReference type="AlphaFoldDB" id="A0A9Q0D5W7"/>
<evidence type="ECO:0000256" key="1">
    <source>
        <dbReference type="SAM" id="MobiDB-lite"/>
    </source>
</evidence>
<gene>
    <name evidence="2" type="ORF">NHX12_020973</name>
</gene>
<comment type="caution">
    <text evidence="2">The sequence shown here is derived from an EMBL/GenBank/DDBJ whole genome shotgun (WGS) entry which is preliminary data.</text>
</comment>